<comment type="caution">
    <text evidence="1">The sequence shown here is derived from an EMBL/GenBank/DDBJ whole genome shotgun (WGS) entry which is preliminary data.</text>
</comment>
<accession>A0A831A4C9</accession>
<name>A0A831A4C9_ERWAM</name>
<gene>
    <name evidence="1" type="ORF">BN437_1598</name>
</gene>
<evidence type="ECO:0000313" key="2">
    <source>
        <dbReference type="Proteomes" id="UP000013111"/>
    </source>
</evidence>
<protein>
    <recommendedName>
        <fullName evidence="3">DUF3142 domain-containing protein</fullName>
    </recommendedName>
</protein>
<dbReference type="AlphaFoldDB" id="A0A831A4C9"/>
<proteinExistence type="predicted"/>
<dbReference type="Pfam" id="PF11340">
    <property type="entry name" value="DUF3142"/>
    <property type="match status" value="1"/>
</dbReference>
<reference evidence="1 2" key="2">
    <citation type="submission" date="2013-04" db="EMBL/GenBank/DDBJ databases">
        <title>Comparative genomics of 12 strains of Erwinia amylovora identifies a pan-genome with a large conserved core and provides insights into host specificity.</title>
        <authorList>
            <person name="Mann R.A."/>
            <person name="Smits T.H.M."/>
            <person name="Buehlmann A."/>
            <person name="Blom J."/>
            <person name="Goesmann A."/>
            <person name="Frey J.E."/>
            <person name="Plummer K.M."/>
            <person name="Beer S.V."/>
            <person name="Luck J."/>
            <person name="Duffy B."/>
            <person name="Rodoni B."/>
        </authorList>
    </citation>
    <scope>NUCLEOTIDE SEQUENCE [LARGE SCALE GENOMIC DNA]</scope>
    <source>
        <strain evidence="2">CFBP 1232</strain>
    </source>
</reference>
<dbReference type="GeneID" id="97605835"/>
<evidence type="ECO:0000313" key="1">
    <source>
        <dbReference type="EMBL" id="CCO93533.1"/>
    </source>
</evidence>
<reference evidence="1 2" key="1">
    <citation type="submission" date="2012-11" db="EMBL/GenBank/DDBJ databases">
        <authorList>
            <person name="Linke B."/>
        </authorList>
    </citation>
    <scope>NUCLEOTIDE SEQUENCE [LARGE SCALE GENOMIC DNA]</scope>
    <source>
        <strain evidence="2">CFBP 1232</strain>
    </source>
</reference>
<organism evidence="1 2">
    <name type="scientific">Erwinia amylovora NBRC 12687 = CFBP 1232</name>
    <dbReference type="NCBI Taxonomy" id="1219359"/>
    <lineage>
        <taxon>Bacteria</taxon>
        <taxon>Pseudomonadati</taxon>
        <taxon>Pseudomonadota</taxon>
        <taxon>Gammaproteobacteria</taxon>
        <taxon>Enterobacterales</taxon>
        <taxon>Erwiniaceae</taxon>
        <taxon>Erwinia</taxon>
    </lineage>
</organism>
<dbReference type="Proteomes" id="UP000013111">
    <property type="component" value="Unassembled WGS sequence"/>
</dbReference>
<evidence type="ECO:0008006" key="3">
    <source>
        <dbReference type="Google" id="ProtNLM"/>
    </source>
</evidence>
<dbReference type="EMBL" id="CAPB01000011">
    <property type="protein sequence ID" value="CCO93533.1"/>
    <property type="molecule type" value="Genomic_DNA"/>
</dbReference>
<dbReference type="InterPro" id="IPR021488">
    <property type="entry name" value="DUF3142"/>
</dbReference>
<sequence length="131" mass="14970">MRAARTVYLHQGDGVPRRGQIKFEPLGLPVSHLNFPQIWLTVRINTLDIADEMLMRIIRLMQRWRLGGNHVIGLQIDFDAATWRLEGYGQFLQRLRNLMPAEYALGVTGLPDWAKTGHLATLNALPIVSWL</sequence>
<dbReference type="RefSeq" id="WP_004157240.1">
    <property type="nucleotide sequence ID" value="NZ_BAYW01000002.1"/>
</dbReference>